<dbReference type="EMBL" id="JAENJH010000007">
    <property type="protein sequence ID" value="MBK1787525.1"/>
    <property type="molecule type" value="Genomic_DNA"/>
</dbReference>
<comment type="caution">
    <text evidence="2">The sequence shown here is derived from an EMBL/GenBank/DDBJ whole genome shotgun (WGS) entry which is preliminary data.</text>
</comment>
<keyword evidence="3" id="KW-1185">Reference proteome</keyword>
<evidence type="ECO:0000259" key="1">
    <source>
        <dbReference type="Pfam" id="PF14028"/>
    </source>
</evidence>
<proteinExistence type="predicted"/>
<evidence type="ECO:0000313" key="2">
    <source>
        <dbReference type="EMBL" id="MBK1787525.1"/>
    </source>
</evidence>
<dbReference type="Proteomes" id="UP000635245">
    <property type="component" value="Unassembled WGS sequence"/>
</dbReference>
<organism evidence="2 3">
    <name type="scientific">Prauserella cavernicola</name>
    <dbReference type="NCBI Taxonomy" id="2800127"/>
    <lineage>
        <taxon>Bacteria</taxon>
        <taxon>Bacillati</taxon>
        <taxon>Actinomycetota</taxon>
        <taxon>Actinomycetes</taxon>
        <taxon>Pseudonocardiales</taxon>
        <taxon>Pseudonocardiaceae</taxon>
        <taxon>Prauserella</taxon>
    </lineage>
</organism>
<dbReference type="InterPro" id="IPR023809">
    <property type="entry name" value="Thiopep_bacteriocin_synth_dom"/>
</dbReference>
<dbReference type="Pfam" id="PF14028">
    <property type="entry name" value="Lant_dehydr_C"/>
    <property type="match status" value="1"/>
</dbReference>
<dbReference type="RefSeq" id="WP_200322235.1">
    <property type="nucleotide sequence ID" value="NZ_JAENJH010000007.1"/>
</dbReference>
<protein>
    <recommendedName>
        <fullName evidence="1">Thiopeptide-type bacteriocin biosynthesis domain-containing protein</fullName>
    </recommendedName>
</protein>
<gene>
    <name evidence="2" type="ORF">JHE00_24635</name>
</gene>
<evidence type="ECO:0000313" key="3">
    <source>
        <dbReference type="Proteomes" id="UP000635245"/>
    </source>
</evidence>
<dbReference type="AlphaFoldDB" id="A0A934V7R6"/>
<name>A0A934V7R6_9PSEU</name>
<feature type="domain" description="Thiopeptide-type bacteriocin biosynthesis" evidence="1">
    <location>
        <begin position="7"/>
        <end position="285"/>
    </location>
</feature>
<sequence>MAATRSWVSAHVFYDGELDLVITDLLATVQSRLDEVAAGAELFFLRYWNGGPHVRIRVLATRLHTDDVRRIVSGAIVDFLRRAPAPARGSQADYDRYAPSKATREQVRSYELRRRPNNSFAFSPYRPETHKYGTGASLRAAEDHFVRCSAAVRRFLETRPSNEQRGAAAFAALAVNRWIASHGTGRPQSASVMWTPGGEAAAAARYENRRDTLLAISARMRALAANPPSEPSELAGALAASATTLAGRIEAPDAPRDVLDRCARLTCNRLGVSLTGESRLRDLSNRVFAELAGEEAVV</sequence>
<accession>A0A934V7R6</accession>
<reference evidence="2" key="1">
    <citation type="submission" date="2020-12" db="EMBL/GenBank/DDBJ databases">
        <title>Prauserella sp. ASG 168, a novel actinomycete isolated from cave rock.</title>
        <authorList>
            <person name="Suriyachadkun C."/>
        </authorList>
    </citation>
    <scope>NUCLEOTIDE SEQUENCE</scope>
    <source>
        <strain evidence="2">ASG 168</strain>
    </source>
</reference>